<dbReference type="SUPFAM" id="SSF56801">
    <property type="entry name" value="Acetyl-CoA synthetase-like"/>
    <property type="match status" value="1"/>
</dbReference>
<dbReference type="InterPro" id="IPR050237">
    <property type="entry name" value="ATP-dep_AMP-bd_enzyme"/>
</dbReference>
<accession>A0A0F9A7D3</accession>
<comment type="caution">
    <text evidence="2">The sequence shown here is derived from an EMBL/GenBank/DDBJ whole genome shotgun (WGS) entry which is preliminary data.</text>
</comment>
<dbReference type="AlphaFoldDB" id="A0A0F9A7D3"/>
<dbReference type="InterPro" id="IPR000873">
    <property type="entry name" value="AMP-dep_synth/lig_dom"/>
</dbReference>
<evidence type="ECO:0000259" key="1">
    <source>
        <dbReference type="Pfam" id="PF00501"/>
    </source>
</evidence>
<organism evidence="2">
    <name type="scientific">marine sediment metagenome</name>
    <dbReference type="NCBI Taxonomy" id="412755"/>
    <lineage>
        <taxon>unclassified sequences</taxon>
        <taxon>metagenomes</taxon>
        <taxon>ecological metagenomes</taxon>
    </lineage>
</organism>
<protein>
    <recommendedName>
        <fullName evidence="1">AMP-dependent synthetase/ligase domain-containing protein</fullName>
    </recommendedName>
</protein>
<feature type="domain" description="AMP-dependent synthetase/ligase" evidence="1">
    <location>
        <begin position="22"/>
        <end position="113"/>
    </location>
</feature>
<dbReference type="Gene3D" id="3.40.50.980">
    <property type="match status" value="1"/>
</dbReference>
<evidence type="ECO:0000313" key="2">
    <source>
        <dbReference type="EMBL" id="KKK94105.1"/>
    </source>
</evidence>
<dbReference type="PANTHER" id="PTHR43767">
    <property type="entry name" value="LONG-CHAIN-FATTY-ACID--COA LIGASE"/>
    <property type="match status" value="1"/>
</dbReference>
<proteinExistence type="predicted"/>
<name>A0A0F9A7D3_9ZZZZ</name>
<gene>
    <name evidence="2" type="ORF">LCGC14_2686190</name>
</gene>
<dbReference type="Pfam" id="PF00501">
    <property type="entry name" value="AMP-binding"/>
    <property type="match status" value="1"/>
</dbReference>
<dbReference type="PANTHER" id="PTHR43767:SF1">
    <property type="entry name" value="NONRIBOSOMAL PEPTIDE SYNTHASE PES1 (EUROFUNG)-RELATED"/>
    <property type="match status" value="1"/>
</dbReference>
<reference evidence="2" key="1">
    <citation type="journal article" date="2015" name="Nature">
        <title>Complex archaea that bridge the gap between prokaryotes and eukaryotes.</title>
        <authorList>
            <person name="Spang A."/>
            <person name="Saw J.H."/>
            <person name="Jorgensen S.L."/>
            <person name="Zaremba-Niedzwiedzka K."/>
            <person name="Martijn J."/>
            <person name="Lind A.E."/>
            <person name="van Eijk R."/>
            <person name="Schleper C."/>
            <person name="Guy L."/>
            <person name="Ettema T.J."/>
        </authorList>
    </citation>
    <scope>NUCLEOTIDE SEQUENCE</scope>
</reference>
<feature type="non-terminal residue" evidence="2">
    <location>
        <position position="114"/>
    </location>
</feature>
<sequence length="114" mass="12521">MNSHIPPEVVYSSGQTNIGALFHQRVAAHPDHIAVVEGSRVLTYNQLEDRSNRLAHLMMDLGLGKGDRVGLLARNCAEYVEVELAAAKAGTIVAALNWRLGNRELRHCVQLVEP</sequence>
<dbReference type="EMBL" id="LAZR01047489">
    <property type="protein sequence ID" value="KKK94105.1"/>
    <property type="molecule type" value="Genomic_DNA"/>
</dbReference>